<dbReference type="CDD" id="cd00038">
    <property type="entry name" value="CAP_ED"/>
    <property type="match status" value="1"/>
</dbReference>
<dbReference type="Proteomes" id="UP000677918">
    <property type="component" value="Unassembled WGS sequence"/>
</dbReference>
<dbReference type="InterPro" id="IPR050397">
    <property type="entry name" value="Env_Response_Regulators"/>
</dbReference>
<dbReference type="PROSITE" id="PS51063">
    <property type="entry name" value="HTH_CRP_2"/>
    <property type="match status" value="1"/>
</dbReference>
<reference evidence="7" key="1">
    <citation type="submission" date="2021-04" db="EMBL/GenBank/DDBJ databases">
        <title>Draft genome sequence of Xylanibacillus composti strain K13.</title>
        <authorList>
            <person name="Uke A."/>
            <person name="Chhe C."/>
            <person name="Baramee S."/>
            <person name="Kosugi A."/>
        </authorList>
    </citation>
    <scope>NUCLEOTIDE SEQUENCE</scope>
    <source>
        <strain evidence="7">K13</strain>
    </source>
</reference>
<evidence type="ECO:0000313" key="7">
    <source>
        <dbReference type="EMBL" id="GIQ68731.1"/>
    </source>
</evidence>
<evidence type="ECO:0000259" key="6">
    <source>
        <dbReference type="PROSITE" id="PS51063"/>
    </source>
</evidence>
<keyword evidence="1" id="KW-0805">Transcription regulation</keyword>
<dbReference type="Gene3D" id="1.10.10.10">
    <property type="entry name" value="Winged helix-like DNA-binding domain superfamily/Winged helix DNA-binding domain"/>
    <property type="match status" value="1"/>
</dbReference>
<sequence length="229" mass="26736">MDCFEAWMRRVDFFSELSAEHLSRIRNVMSERTYKKGTILFFEGDPGDELFIIKAGKVKVYRTGESKEVVLAYLFPGDYFGEMAVIQKDEARSATVEVTQKSTFYVLKQHDFNELIVQHPSICIHLLHLAMHRIRQSNEMIKDLTLLDASSRIYKTILRLADEYGVPKSEGVWINTRWTHQQIADLSGTVRETVTKSLLELQRENIISIEQKKIFIPDRRRLQEKVKHS</sequence>
<dbReference type="GO" id="GO:0003700">
    <property type="term" value="F:DNA-binding transcription factor activity"/>
    <property type="evidence" value="ECO:0007669"/>
    <property type="project" value="TreeGrafter"/>
</dbReference>
<dbReference type="InterPro" id="IPR018488">
    <property type="entry name" value="cNMP-bd_CS"/>
</dbReference>
<dbReference type="GO" id="GO:0005829">
    <property type="term" value="C:cytosol"/>
    <property type="evidence" value="ECO:0007669"/>
    <property type="project" value="TreeGrafter"/>
</dbReference>
<dbReference type="InterPro" id="IPR012318">
    <property type="entry name" value="HTH_CRP"/>
</dbReference>
<dbReference type="InterPro" id="IPR036390">
    <property type="entry name" value="WH_DNA-bd_sf"/>
</dbReference>
<evidence type="ECO:0000313" key="8">
    <source>
        <dbReference type="Proteomes" id="UP000677918"/>
    </source>
</evidence>
<dbReference type="PANTHER" id="PTHR24567">
    <property type="entry name" value="CRP FAMILY TRANSCRIPTIONAL REGULATORY PROTEIN"/>
    <property type="match status" value="1"/>
</dbReference>
<dbReference type="PROSITE" id="PS00889">
    <property type="entry name" value="CNMP_BINDING_2"/>
    <property type="match status" value="1"/>
</dbReference>
<dbReference type="InterPro" id="IPR000595">
    <property type="entry name" value="cNMP-bd_dom"/>
</dbReference>
<dbReference type="SMART" id="SM00100">
    <property type="entry name" value="cNMP"/>
    <property type="match status" value="1"/>
</dbReference>
<dbReference type="InterPro" id="IPR014710">
    <property type="entry name" value="RmlC-like_jellyroll"/>
</dbReference>
<feature type="domain" description="Cyclic nucleotide-binding" evidence="5">
    <location>
        <begin position="13"/>
        <end position="116"/>
    </location>
</feature>
<evidence type="ECO:0000256" key="3">
    <source>
        <dbReference type="ARBA" id="ARBA00023159"/>
    </source>
</evidence>
<name>A0A8J4H379_9BACL</name>
<dbReference type="SMART" id="SM00419">
    <property type="entry name" value="HTH_CRP"/>
    <property type="match status" value="1"/>
</dbReference>
<dbReference type="AlphaFoldDB" id="A0A8J4H379"/>
<keyword evidence="8" id="KW-1185">Reference proteome</keyword>
<dbReference type="InterPro" id="IPR018490">
    <property type="entry name" value="cNMP-bd_dom_sf"/>
</dbReference>
<gene>
    <name evidence="7" type="ORF">XYCOK13_15550</name>
</gene>
<dbReference type="SUPFAM" id="SSF46785">
    <property type="entry name" value="Winged helix' DNA-binding domain"/>
    <property type="match status" value="1"/>
</dbReference>
<dbReference type="PROSITE" id="PS50042">
    <property type="entry name" value="CNMP_BINDING_3"/>
    <property type="match status" value="1"/>
</dbReference>
<dbReference type="EMBL" id="BOVK01000018">
    <property type="protein sequence ID" value="GIQ68731.1"/>
    <property type="molecule type" value="Genomic_DNA"/>
</dbReference>
<dbReference type="SUPFAM" id="SSF51206">
    <property type="entry name" value="cAMP-binding domain-like"/>
    <property type="match status" value="1"/>
</dbReference>
<keyword evidence="2" id="KW-0238">DNA-binding</keyword>
<dbReference type="Gene3D" id="2.60.120.10">
    <property type="entry name" value="Jelly Rolls"/>
    <property type="match status" value="1"/>
</dbReference>
<comment type="caution">
    <text evidence="7">The sequence shown here is derived from an EMBL/GenBank/DDBJ whole genome shotgun (WGS) entry which is preliminary data.</text>
</comment>
<dbReference type="PANTHER" id="PTHR24567:SF74">
    <property type="entry name" value="HTH-TYPE TRANSCRIPTIONAL REGULATOR ARCR"/>
    <property type="match status" value="1"/>
</dbReference>
<protein>
    <submittedName>
        <fullName evidence="7">Crp/Fnr family transcriptional regulator</fullName>
    </submittedName>
</protein>
<evidence type="ECO:0000256" key="4">
    <source>
        <dbReference type="ARBA" id="ARBA00023163"/>
    </source>
</evidence>
<keyword evidence="4" id="KW-0804">Transcription</keyword>
<keyword evidence="3" id="KW-0010">Activator</keyword>
<organism evidence="7 8">
    <name type="scientific">Xylanibacillus composti</name>
    <dbReference type="NCBI Taxonomy" id="1572762"/>
    <lineage>
        <taxon>Bacteria</taxon>
        <taxon>Bacillati</taxon>
        <taxon>Bacillota</taxon>
        <taxon>Bacilli</taxon>
        <taxon>Bacillales</taxon>
        <taxon>Paenibacillaceae</taxon>
        <taxon>Xylanibacillus</taxon>
    </lineage>
</organism>
<dbReference type="Pfam" id="PF00027">
    <property type="entry name" value="cNMP_binding"/>
    <property type="match status" value="1"/>
</dbReference>
<accession>A0A8J4H379</accession>
<dbReference type="InterPro" id="IPR036388">
    <property type="entry name" value="WH-like_DNA-bd_sf"/>
</dbReference>
<dbReference type="Pfam" id="PF13545">
    <property type="entry name" value="HTH_Crp_2"/>
    <property type="match status" value="1"/>
</dbReference>
<evidence type="ECO:0000256" key="1">
    <source>
        <dbReference type="ARBA" id="ARBA00023015"/>
    </source>
</evidence>
<evidence type="ECO:0000259" key="5">
    <source>
        <dbReference type="PROSITE" id="PS50042"/>
    </source>
</evidence>
<evidence type="ECO:0000256" key="2">
    <source>
        <dbReference type="ARBA" id="ARBA00023125"/>
    </source>
</evidence>
<proteinExistence type="predicted"/>
<feature type="domain" description="HTH crp-type" evidence="6">
    <location>
        <begin position="147"/>
        <end position="220"/>
    </location>
</feature>
<dbReference type="GO" id="GO:0003677">
    <property type="term" value="F:DNA binding"/>
    <property type="evidence" value="ECO:0007669"/>
    <property type="project" value="UniProtKB-KW"/>
</dbReference>